<evidence type="ECO:0000256" key="1">
    <source>
        <dbReference type="ARBA" id="ARBA00022723"/>
    </source>
</evidence>
<evidence type="ECO:0000259" key="5">
    <source>
        <dbReference type="PROSITE" id="PS50865"/>
    </source>
</evidence>
<dbReference type="GO" id="GO:0005634">
    <property type="term" value="C:nucleus"/>
    <property type="evidence" value="ECO:0007669"/>
    <property type="project" value="TreeGrafter"/>
</dbReference>
<keyword evidence="1" id="KW-0479">Metal-binding</keyword>
<evidence type="ECO:0000256" key="3">
    <source>
        <dbReference type="ARBA" id="ARBA00022833"/>
    </source>
</evidence>
<evidence type="ECO:0000256" key="4">
    <source>
        <dbReference type="PROSITE-ProRule" id="PRU00134"/>
    </source>
</evidence>
<protein>
    <submittedName>
        <fullName evidence="8">Programmed cell death protein 2</fullName>
    </submittedName>
</protein>
<dbReference type="EnsemblMetazoa" id="MDOA012932-RA">
    <property type="protein sequence ID" value="MDOA012932-PA"/>
    <property type="gene ID" value="MDOA012932"/>
</dbReference>
<keyword evidence="2 4" id="KW-0863">Zinc-finger</keyword>
<reference evidence="6" key="1">
    <citation type="submission" date="2020-05" db="UniProtKB">
        <authorList>
            <consortium name="EnsemblMetazoa"/>
        </authorList>
    </citation>
    <scope>IDENTIFICATION</scope>
    <source>
        <strain evidence="6">Aabys</strain>
    </source>
</reference>
<dbReference type="PANTHER" id="PTHR12298:SF4">
    <property type="entry name" value="PROGRAMMED CELL DEATH PROTEIN 2"/>
    <property type="match status" value="1"/>
</dbReference>
<dbReference type="RefSeq" id="XP_005176548.1">
    <property type="nucleotide sequence ID" value="XM_005176491.3"/>
</dbReference>
<sequence>MSDIDLGFAEECEPEWLTNANFPSKIGGKPAWLHLGDLPKTETLRCQKCGKPKSFLCQVYAPFEDDHNFHRTIFLFVCRTESCYVANDNDQCITALRSQLPMRNSFYSEIPPDDGVAAPEVLPPTTKLCATCGCLGTQLCSRCRKINYCGPEHQRLHWKYHKLQCSAEKNAEGIKSAPEVTIKEVIFPELEICMNPDDESVADVDENSSKVEVNEEEQLQELDKLISLGKAGQFQNLPESELEKYTSGCEEVDDKDFRKFRKECAKAPRQVIRYMRKGAPLWIANTDKIKQTLDNIPPCSICGSPREYEFQIMPQMLNYLADSNLDWGVLAVYTCPKSCPLPEGKGYTEEFVIKQDIVVDSDKKNL</sequence>
<keyword evidence="7" id="KW-1185">Reference proteome</keyword>
<evidence type="ECO:0000313" key="6">
    <source>
        <dbReference type="EnsemblMetazoa" id="MDOA012932-PA"/>
    </source>
</evidence>
<dbReference type="STRING" id="7370.A0A1I8N9D8"/>
<dbReference type="PANTHER" id="PTHR12298">
    <property type="entry name" value="PCDC2 PROGRAMMED CELL DEATH PROTEIN 2 -RELATED"/>
    <property type="match status" value="1"/>
</dbReference>
<gene>
    <name evidence="6" type="primary">101890634</name>
    <name evidence="8" type="synonym">LOC101890634</name>
</gene>
<accession>A0A1I8N9D8</accession>
<proteinExistence type="predicted"/>
<dbReference type="SUPFAM" id="SSF144232">
    <property type="entry name" value="HIT/MYND zinc finger-like"/>
    <property type="match status" value="1"/>
</dbReference>
<dbReference type="PROSITE" id="PS50865">
    <property type="entry name" value="ZF_MYND_2"/>
    <property type="match status" value="1"/>
</dbReference>
<dbReference type="AlphaFoldDB" id="A0A1I8N9D8"/>
<dbReference type="PROSITE" id="PS01360">
    <property type="entry name" value="ZF_MYND_1"/>
    <property type="match status" value="1"/>
</dbReference>
<dbReference type="GO" id="GO:0005737">
    <property type="term" value="C:cytoplasm"/>
    <property type="evidence" value="ECO:0007669"/>
    <property type="project" value="InterPro"/>
</dbReference>
<dbReference type="VEuPathDB" id="VectorBase:MDOA012932"/>
<evidence type="ECO:0000313" key="8">
    <source>
        <dbReference type="RefSeq" id="XP_005176548.1"/>
    </source>
</evidence>
<dbReference type="InterPro" id="IPR007320">
    <property type="entry name" value="PDCD2_C"/>
</dbReference>
<reference evidence="8" key="2">
    <citation type="submission" date="2025-04" db="UniProtKB">
        <authorList>
            <consortium name="RefSeq"/>
        </authorList>
    </citation>
    <scope>IDENTIFICATION</scope>
    <source>
        <strain evidence="8">Aabys</strain>
    </source>
</reference>
<evidence type="ECO:0000256" key="2">
    <source>
        <dbReference type="ARBA" id="ARBA00022771"/>
    </source>
</evidence>
<organism evidence="6">
    <name type="scientific">Musca domestica</name>
    <name type="common">House fly</name>
    <dbReference type="NCBI Taxonomy" id="7370"/>
    <lineage>
        <taxon>Eukaryota</taxon>
        <taxon>Metazoa</taxon>
        <taxon>Ecdysozoa</taxon>
        <taxon>Arthropoda</taxon>
        <taxon>Hexapoda</taxon>
        <taxon>Insecta</taxon>
        <taxon>Pterygota</taxon>
        <taxon>Neoptera</taxon>
        <taxon>Endopterygota</taxon>
        <taxon>Diptera</taxon>
        <taxon>Brachycera</taxon>
        <taxon>Muscomorpha</taxon>
        <taxon>Muscoidea</taxon>
        <taxon>Muscidae</taxon>
        <taxon>Musca</taxon>
    </lineage>
</organism>
<dbReference type="Gene3D" id="6.10.140.2220">
    <property type="match status" value="1"/>
</dbReference>
<dbReference type="Pfam" id="PF01753">
    <property type="entry name" value="zf-MYND"/>
    <property type="match status" value="1"/>
</dbReference>
<dbReference type="GO" id="GO:0008270">
    <property type="term" value="F:zinc ion binding"/>
    <property type="evidence" value="ECO:0007669"/>
    <property type="project" value="UniProtKB-KW"/>
</dbReference>
<dbReference type="eggNOG" id="KOG2061">
    <property type="taxonomic scope" value="Eukaryota"/>
</dbReference>
<dbReference type="KEGG" id="mde:101890634"/>
<dbReference type="Pfam" id="PF04194">
    <property type="entry name" value="PDCD2_C"/>
    <property type="match status" value="1"/>
</dbReference>
<evidence type="ECO:0000313" key="7">
    <source>
        <dbReference type="Proteomes" id="UP001652621"/>
    </source>
</evidence>
<dbReference type="OrthoDB" id="443682at2759"/>
<feature type="domain" description="MYND-type" evidence="5">
    <location>
        <begin position="129"/>
        <end position="165"/>
    </location>
</feature>
<name>A0A1I8N9D8_MUSDO</name>
<dbReference type="Proteomes" id="UP001652621">
    <property type="component" value="Unplaced"/>
</dbReference>
<dbReference type="VEuPathDB" id="VectorBase:MDOMA2_007510"/>
<keyword evidence="3" id="KW-0862">Zinc</keyword>
<dbReference type="InterPro" id="IPR002893">
    <property type="entry name" value="Znf_MYND"/>
</dbReference>